<dbReference type="PANTHER" id="PTHR12011:SF277">
    <property type="entry name" value="ADHESION G-PROTEIN COUPLED RECEPTOR G4"/>
    <property type="match status" value="1"/>
</dbReference>
<evidence type="ECO:0000313" key="2">
    <source>
        <dbReference type="Proteomes" id="UP000092124"/>
    </source>
</evidence>
<dbReference type="STRING" id="56216.A0A1A6GRH5"/>
<dbReference type="InterPro" id="IPR036445">
    <property type="entry name" value="GPCR_2_extracell_dom_sf"/>
</dbReference>
<evidence type="ECO:0008006" key="3">
    <source>
        <dbReference type="Google" id="ProtNLM"/>
    </source>
</evidence>
<evidence type="ECO:0000313" key="1">
    <source>
        <dbReference type="EMBL" id="OBS68786.1"/>
    </source>
</evidence>
<feature type="non-terminal residue" evidence="1">
    <location>
        <position position="339"/>
    </location>
</feature>
<dbReference type="GO" id="GO:0005886">
    <property type="term" value="C:plasma membrane"/>
    <property type="evidence" value="ECO:0007669"/>
    <property type="project" value="TreeGrafter"/>
</dbReference>
<accession>A0A1A6GRH5</accession>
<dbReference type="OrthoDB" id="10037534at2759"/>
<organism evidence="1 2">
    <name type="scientific">Neotoma lepida</name>
    <name type="common">Desert woodrat</name>
    <dbReference type="NCBI Taxonomy" id="56216"/>
    <lineage>
        <taxon>Eukaryota</taxon>
        <taxon>Metazoa</taxon>
        <taxon>Chordata</taxon>
        <taxon>Craniata</taxon>
        <taxon>Vertebrata</taxon>
        <taxon>Euteleostomi</taxon>
        <taxon>Mammalia</taxon>
        <taxon>Eutheria</taxon>
        <taxon>Euarchontoglires</taxon>
        <taxon>Glires</taxon>
        <taxon>Rodentia</taxon>
        <taxon>Myomorpha</taxon>
        <taxon>Muroidea</taxon>
        <taxon>Cricetidae</taxon>
        <taxon>Neotominae</taxon>
        <taxon>Neotoma</taxon>
    </lineage>
</organism>
<dbReference type="PANTHER" id="PTHR12011">
    <property type="entry name" value="ADHESION G-PROTEIN COUPLED RECEPTOR"/>
    <property type="match status" value="1"/>
</dbReference>
<dbReference type="Gene3D" id="4.10.1240.10">
    <property type="entry name" value="GPCR, family 2, extracellular hormone receptor domain"/>
    <property type="match status" value="1"/>
</dbReference>
<dbReference type="GO" id="GO:0004930">
    <property type="term" value="F:G protein-coupled receptor activity"/>
    <property type="evidence" value="ECO:0007669"/>
    <property type="project" value="InterPro"/>
</dbReference>
<gene>
    <name evidence="1" type="ORF">A6R68_02678</name>
</gene>
<dbReference type="GO" id="GO:0007189">
    <property type="term" value="P:adenylate cyclase-activating G protein-coupled receptor signaling pathway"/>
    <property type="evidence" value="ECO:0007669"/>
    <property type="project" value="TreeGrafter"/>
</dbReference>
<comment type="caution">
    <text evidence="1">The sequence shown here is derived from an EMBL/GenBank/DDBJ whole genome shotgun (WGS) entry which is preliminary data.</text>
</comment>
<keyword evidence="2" id="KW-1185">Reference proteome</keyword>
<reference evidence="1 2" key="1">
    <citation type="submission" date="2016-06" db="EMBL/GenBank/DDBJ databases">
        <title>The Draft Genome Sequence and Annotation of the Desert Woodrat Neotoma lepida.</title>
        <authorList>
            <person name="Campbell M."/>
            <person name="Oakeson K.F."/>
            <person name="Yandell M."/>
            <person name="Halpert J.R."/>
            <person name="Dearing D."/>
        </authorList>
    </citation>
    <scope>NUCLEOTIDE SEQUENCE [LARGE SCALE GENOMIC DNA]</scope>
    <source>
        <strain evidence="1">417</strain>
        <tissue evidence="1">Liver</tissue>
    </source>
</reference>
<protein>
    <recommendedName>
        <fullName evidence="3">G-protein coupled receptors family 2 profile 1 domain-containing protein</fullName>
    </recommendedName>
</protein>
<dbReference type="Proteomes" id="UP000092124">
    <property type="component" value="Unassembled WGS sequence"/>
</dbReference>
<dbReference type="EMBL" id="LZPO01075866">
    <property type="protein sequence ID" value="OBS68786.1"/>
    <property type="molecule type" value="Genomic_DNA"/>
</dbReference>
<sequence>MNNEWAICFLNFLKAGNEGEVSFYSTKMSFSVFDEEPRVLITTVIHEFTKDWLNFMFQNSEFSLANLAIQIKSGCACWVIIKANSSLESVELISRIRTKIYGNLTHANFTQDQLTLLVKSDHVVVEKLEPGKCEADETPSKYKGTYKWPLTDPTETAQVKCIKNENRNATRICSISIQTGKCQWEKPSFKQCKLLQELPDKIVDLANITINDENADDVADHILNLVNESPPLDEEETKIIVSKVDDISNCDEISTNLTHIILQIISTVTEKQSDSASNLPPVSNNILRIIERAGHKMEFVGRTTNLTAARLALAVLRVDHRFEGMAFSIHSSEEVTTPQ</sequence>
<name>A0A1A6GRH5_NEOLE</name>
<dbReference type="AlphaFoldDB" id="A0A1A6GRH5"/>
<proteinExistence type="predicted"/>